<reference evidence="2 3" key="1">
    <citation type="submission" date="2024-02" db="EMBL/GenBank/DDBJ databases">
        <title>A draft genome for the cacao thread blight pathogen Marasmius crinis-equi.</title>
        <authorList>
            <person name="Cohen S.P."/>
            <person name="Baruah I.K."/>
            <person name="Amoako-Attah I."/>
            <person name="Bukari Y."/>
            <person name="Meinhardt L.W."/>
            <person name="Bailey B.A."/>
        </authorList>
    </citation>
    <scope>NUCLEOTIDE SEQUENCE [LARGE SCALE GENOMIC DNA]</scope>
    <source>
        <strain evidence="2 3">GH-76</strain>
    </source>
</reference>
<organism evidence="2 3">
    <name type="scientific">Marasmius crinis-equi</name>
    <dbReference type="NCBI Taxonomy" id="585013"/>
    <lineage>
        <taxon>Eukaryota</taxon>
        <taxon>Fungi</taxon>
        <taxon>Dikarya</taxon>
        <taxon>Basidiomycota</taxon>
        <taxon>Agaricomycotina</taxon>
        <taxon>Agaricomycetes</taxon>
        <taxon>Agaricomycetidae</taxon>
        <taxon>Agaricales</taxon>
        <taxon>Marasmiineae</taxon>
        <taxon>Marasmiaceae</taxon>
        <taxon>Marasmius</taxon>
    </lineage>
</organism>
<sequence length="238" mass="27826">MAGRQAVYIPLPVDWFPSNPPLELSVFSDLEKAVIRKELKEKIVQTIERLARTQPVRNRRIGGGHRWSGWKISLGVYNWRNVGRIYRKCHSLYCWKSRKPCIRVGRYMTRAFDPRVLEELNDLRAFYDALGAHWSDSIVGSDDEERTRWVRFMWQERELPTVEALWQIYFRHLDVQEIADSEGVDTDSTDSDEDPGEKVEPDSDEDADWFAQMVPEDSDEEMTESRTEAGGRVKQEAE</sequence>
<comment type="caution">
    <text evidence="2">The sequence shown here is derived from an EMBL/GenBank/DDBJ whole genome shotgun (WGS) entry which is preliminary data.</text>
</comment>
<gene>
    <name evidence="2" type="ORF">V5O48_016790</name>
</gene>
<protein>
    <submittedName>
        <fullName evidence="2">Uncharacterized protein</fullName>
    </submittedName>
</protein>
<name>A0ABR3EQX5_9AGAR</name>
<dbReference type="Proteomes" id="UP001465976">
    <property type="component" value="Unassembled WGS sequence"/>
</dbReference>
<keyword evidence="3" id="KW-1185">Reference proteome</keyword>
<evidence type="ECO:0000313" key="3">
    <source>
        <dbReference type="Proteomes" id="UP001465976"/>
    </source>
</evidence>
<evidence type="ECO:0000313" key="2">
    <source>
        <dbReference type="EMBL" id="KAL0565232.1"/>
    </source>
</evidence>
<proteinExistence type="predicted"/>
<accession>A0ABR3EQX5</accession>
<dbReference type="EMBL" id="JBAHYK010002356">
    <property type="protein sequence ID" value="KAL0565232.1"/>
    <property type="molecule type" value="Genomic_DNA"/>
</dbReference>
<evidence type="ECO:0000256" key="1">
    <source>
        <dbReference type="SAM" id="MobiDB-lite"/>
    </source>
</evidence>
<feature type="compositionally biased region" description="Basic and acidic residues" evidence="1">
    <location>
        <begin position="223"/>
        <end position="238"/>
    </location>
</feature>
<feature type="compositionally biased region" description="Acidic residues" evidence="1">
    <location>
        <begin position="181"/>
        <end position="195"/>
    </location>
</feature>
<feature type="region of interest" description="Disordered" evidence="1">
    <location>
        <begin position="181"/>
        <end position="238"/>
    </location>
</feature>